<evidence type="ECO:0000256" key="1">
    <source>
        <dbReference type="ARBA" id="ARBA00001974"/>
    </source>
</evidence>
<evidence type="ECO:0000259" key="7">
    <source>
        <dbReference type="PROSITE" id="PS00624"/>
    </source>
</evidence>
<keyword evidence="9" id="KW-1185">Reference proteome</keyword>
<reference evidence="8 9" key="1">
    <citation type="submission" date="2024-03" db="EMBL/GenBank/DDBJ databases">
        <title>Actinomycetospora sp. OC33-EN08, a novel actinomycete isolated from wild orchid (Aerides multiflora).</title>
        <authorList>
            <person name="Suriyachadkun C."/>
        </authorList>
    </citation>
    <scope>NUCLEOTIDE SEQUENCE [LARGE SCALE GENOMIC DNA]</scope>
    <source>
        <strain evidence="8 9">OC33-EN08</strain>
    </source>
</reference>
<dbReference type="Proteomes" id="UP001385809">
    <property type="component" value="Unassembled WGS sequence"/>
</dbReference>
<evidence type="ECO:0000256" key="2">
    <source>
        <dbReference type="ARBA" id="ARBA00010790"/>
    </source>
</evidence>
<dbReference type="InterPro" id="IPR036188">
    <property type="entry name" value="FAD/NAD-bd_sf"/>
</dbReference>
<dbReference type="GO" id="GO:0016491">
    <property type="term" value="F:oxidoreductase activity"/>
    <property type="evidence" value="ECO:0007669"/>
    <property type="project" value="UniProtKB-KW"/>
</dbReference>
<dbReference type="SUPFAM" id="SSF54373">
    <property type="entry name" value="FAD-linked reductases, C-terminal domain"/>
    <property type="match status" value="1"/>
</dbReference>
<dbReference type="EC" id="1.-.-.-" evidence="8"/>
<dbReference type="EMBL" id="JBBEGN010000006">
    <property type="protein sequence ID" value="MEJ2868950.1"/>
    <property type="molecule type" value="Genomic_DNA"/>
</dbReference>
<evidence type="ECO:0000256" key="4">
    <source>
        <dbReference type="ARBA" id="ARBA00022827"/>
    </source>
</evidence>
<dbReference type="SUPFAM" id="SSF51905">
    <property type="entry name" value="FAD/NAD(P)-binding domain"/>
    <property type="match status" value="1"/>
</dbReference>
<protein>
    <submittedName>
        <fullName evidence="8">Mycofactocin system GMC family oxidoreductase MftG</fullName>
        <ecNumber evidence="8">1.-.-.-</ecNumber>
    </submittedName>
</protein>
<dbReference type="PROSITE" id="PS51257">
    <property type="entry name" value="PROKAR_LIPOPROTEIN"/>
    <property type="match status" value="1"/>
</dbReference>
<feature type="domain" description="Glucose-methanol-choline oxidoreductase N-terminal" evidence="7">
    <location>
        <begin position="257"/>
        <end position="271"/>
    </location>
</feature>
<dbReference type="NCBIfam" id="TIGR03970">
    <property type="entry name" value="Rv0697"/>
    <property type="match status" value="1"/>
</dbReference>
<dbReference type="Pfam" id="PF05199">
    <property type="entry name" value="GMC_oxred_C"/>
    <property type="match status" value="1"/>
</dbReference>
<dbReference type="PROSITE" id="PS00624">
    <property type="entry name" value="GMC_OXRED_2"/>
    <property type="match status" value="1"/>
</dbReference>
<dbReference type="PANTHER" id="PTHR11552:SF147">
    <property type="entry name" value="CHOLINE DEHYDROGENASE, MITOCHONDRIAL"/>
    <property type="match status" value="1"/>
</dbReference>
<accession>A0ABU8MQL8</accession>
<comment type="cofactor">
    <cofactor evidence="1">
        <name>FAD</name>
        <dbReference type="ChEBI" id="CHEBI:57692"/>
    </cofactor>
</comment>
<dbReference type="Gene3D" id="3.50.50.60">
    <property type="entry name" value="FAD/NAD(P)-binding domain"/>
    <property type="match status" value="1"/>
</dbReference>
<dbReference type="InterPro" id="IPR012132">
    <property type="entry name" value="GMC_OxRdtase"/>
</dbReference>
<dbReference type="Pfam" id="PF00732">
    <property type="entry name" value="GMC_oxred_N"/>
    <property type="match status" value="1"/>
</dbReference>
<dbReference type="InterPro" id="IPR023978">
    <property type="entry name" value="GMC_oxidoreductase_bact"/>
</dbReference>
<dbReference type="PROSITE" id="PS00623">
    <property type="entry name" value="GMC_OXRED_1"/>
    <property type="match status" value="1"/>
</dbReference>
<evidence type="ECO:0000259" key="6">
    <source>
        <dbReference type="PROSITE" id="PS00623"/>
    </source>
</evidence>
<dbReference type="PANTHER" id="PTHR11552">
    <property type="entry name" value="GLUCOSE-METHANOL-CHOLINE GMC OXIDOREDUCTASE"/>
    <property type="match status" value="1"/>
</dbReference>
<organism evidence="8 9">
    <name type="scientific">Actinomycetospora aurantiaca</name>
    <dbReference type="NCBI Taxonomy" id="3129233"/>
    <lineage>
        <taxon>Bacteria</taxon>
        <taxon>Bacillati</taxon>
        <taxon>Actinomycetota</taxon>
        <taxon>Actinomycetes</taxon>
        <taxon>Pseudonocardiales</taxon>
        <taxon>Pseudonocardiaceae</taxon>
        <taxon>Actinomycetospora</taxon>
    </lineage>
</organism>
<dbReference type="RefSeq" id="WP_337695531.1">
    <property type="nucleotide sequence ID" value="NZ_JBBEGN010000006.1"/>
</dbReference>
<dbReference type="InterPro" id="IPR000172">
    <property type="entry name" value="GMC_OxRdtase_N"/>
</dbReference>
<proteinExistence type="inferred from homology"/>
<evidence type="ECO:0000256" key="5">
    <source>
        <dbReference type="RuleBase" id="RU003968"/>
    </source>
</evidence>
<feature type="domain" description="Glucose-methanol-choline oxidoreductase N-terminal" evidence="6">
    <location>
        <begin position="92"/>
        <end position="115"/>
    </location>
</feature>
<keyword evidence="8" id="KW-0560">Oxidoreductase</keyword>
<dbReference type="InterPro" id="IPR007867">
    <property type="entry name" value="GMC_OxRtase_C"/>
</dbReference>
<gene>
    <name evidence="8" type="primary">mftG</name>
    <name evidence="8" type="ORF">WCD74_14350</name>
</gene>
<comment type="similarity">
    <text evidence="2 5">Belongs to the GMC oxidoreductase family.</text>
</comment>
<comment type="caution">
    <text evidence="8">The sequence shown here is derived from an EMBL/GenBank/DDBJ whole genome shotgun (WGS) entry which is preliminary data.</text>
</comment>
<keyword evidence="4 5" id="KW-0274">FAD</keyword>
<evidence type="ECO:0000313" key="9">
    <source>
        <dbReference type="Proteomes" id="UP001385809"/>
    </source>
</evidence>
<sequence>MGRAERRGRAPAWDVVVVGGGSAGCALAGRLSEDPRRRVLLLEAGPAFPDAGSYPPEVLDVASLGCASADHALNWAFPTELATGHRSTTARGRVLGGSSAINGANFLRATPADVDAWPGWSYDVARSAYVRAEDDHDFDGPEHGQGGPVPVERPAGELLAGLTQRVIRGAAGLGVPVERDKNAGGPPGVGLVPANAVRGIRVNAAMAYVLPHLGRENLTVRGDSPVARVCLDGTRAVGVETCGGERIEADEVVLCAGAVKSPQLLALSGIGPADELRAAGVRVVVDRPGVGHGWSDHPSVFLGFGYDESLHPQAVSTQAVVHLDAATLDPALPSDPAGDLEVLLFCRPFAPGGPRHLMCALQQPESRGASVLVSADPTEGPRIAHHYLASSLDRARMRAVVRFAGDLLSSDGIAIPVTAGMSDAELDAWVAGSLTTSSHLCGSAALGAADDPAAVVDPEFRVHGTAGLRVVDTSVIPVVPRRGPAATALMLGERAAALMR</sequence>
<evidence type="ECO:0000256" key="3">
    <source>
        <dbReference type="ARBA" id="ARBA00022630"/>
    </source>
</evidence>
<name>A0ABU8MQL8_9PSEU</name>
<evidence type="ECO:0000313" key="8">
    <source>
        <dbReference type="EMBL" id="MEJ2868950.1"/>
    </source>
</evidence>
<dbReference type="Gene3D" id="3.30.410.40">
    <property type="match status" value="1"/>
</dbReference>
<dbReference type="PIRSF" id="PIRSF000137">
    <property type="entry name" value="Alcohol_oxidase"/>
    <property type="match status" value="1"/>
</dbReference>
<keyword evidence="3 5" id="KW-0285">Flavoprotein</keyword>